<dbReference type="RefSeq" id="WP_183584058.1">
    <property type="nucleotide sequence ID" value="NZ_JACHXJ010000004.1"/>
</dbReference>
<comment type="caution">
    <text evidence="1">The sequence shown here is derived from an EMBL/GenBank/DDBJ whole genome shotgun (WGS) entry which is preliminary data.</text>
</comment>
<reference evidence="1 2" key="1">
    <citation type="submission" date="2020-08" db="EMBL/GenBank/DDBJ databases">
        <title>Genomic Encyclopedia of Type Strains, Phase III (KMG-III): the genomes of soil and plant-associated and newly described type strains.</title>
        <authorList>
            <person name="Whitman W."/>
        </authorList>
    </citation>
    <scope>NUCLEOTIDE SEQUENCE [LARGE SCALE GENOMIC DNA]</scope>
    <source>
        <strain evidence="1 2">CECT 5831</strain>
    </source>
</reference>
<dbReference type="Proteomes" id="UP000517523">
    <property type="component" value="Unassembled WGS sequence"/>
</dbReference>
<proteinExistence type="predicted"/>
<gene>
    <name evidence="1" type="ORF">FHS19_004566</name>
</gene>
<evidence type="ECO:0000313" key="2">
    <source>
        <dbReference type="Proteomes" id="UP000517523"/>
    </source>
</evidence>
<sequence length="47" mass="5482">MSGNTHDTYITGFLCRYLRHVRAHEHKEAAANLLFEVAQEQEIDPRL</sequence>
<protein>
    <submittedName>
        <fullName evidence="1">Uncharacterized protein</fullName>
    </submittedName>
</protein>
<organism evidence="1 2">
    <name type="scientific">Paenibacillus rhizosphaerae</name>
    <dbReference type="NCBI Taxonomy" id="297318"/>
    <lineage>
        <taxon>Bacteria</taxon>
        <taxon>Bacillati</taxon>
        <taxon>Bacillota</taxon>
        <taxon>Bacilli</taxon>
        <taxon>Bacillales</taxon>
        <taxon>Paenibacillaceae</taxon>
        <taxon>Paenibacillus</taxon>
    </lineage>
</organism>
<dbReference type="AlphaFoldDB" id="A0A839TTI2"/>
<name>A0A839TTI2_9BACL</name>
<evidence type="ECO:0000313" key="1">
    <source>
        <dbReference type="EMBL" id="MBB3129861.1"/>
    </source>
</evidence>
<dbReference type="EMBL" id="JACHXJ010000004">
    <property type="protein sequence ID" value="MBB3129861.1"/>
    <property type="molecule type" value="Genomic_DNA"/>
</dbReference>
<accession>A0A839TTI2</accession>